<accession>A0AA89B0U4</accession>
<organism evidence="1 2">
    <name type="scientific">Escallonia herrerae</name>
    <dbReference type="NCBI Taxonomy" id="1293975"/>
    <lineage>
        <taxon>Eukaryota</taxon>
        <taxon>Viridiplantae</taxon>
        <taxon>Streptophyta</taxon>
        <taxon>Embryophyta</taxon>
        <taxon>Tracheophyta</taxon>
        <taxon>Spermatophyta</taxon>
        <taxon>Magnoliopsida</taxon>
        <taxon>eudicotyledons</taxon>
        <taxon>Gunneridae</taxon>
        <taxon>Pentapetalae</taxon>
        <taxon>asterids</taxon>
        <taxon>campanulids</taxon>
        <taxon>Escalloniales</taxon>
        <taxon>Escalloniaceae</taxon>
        <taxon>Escallonia</taxon>
    </lineage>
</organism>
<evidence type="ECO:0000313" key="2">
    <source>
        <dbReference type="Proteomes" id="UP001188597"/>
    </source>
</evidence>
<reference evidence="1" key="1">
    <citation type="submission" date="2022-12" db="EMBL/GenBank/DDBJ databases">
        <title>Draft genome assemblies for two species of Escallonia (Escalloniales).</title>
        <authorList>
            <person name="Chanderbali A."/>
            <person name="Dervinis C."/>
            <person name="Anghel I."/>
            <person name="Soltis D."/>
            <person name="Soltis P."/>
            <person name="Zapata F."/>
        </authorList>
    </citation>
    <scope>NUCLEOTIDE SEQUENCE</scope>
    <source>
        <strain evidence="1">UCBG64.0493</strain>
        <tissue evidence="1">Leaf</tissue>
    </source>
</reference>
<dbReference type="PANTHER" id="PTHR47926">
    <property type="entry name" value="PENTATRICOPEPTIDE REPEAT-CONTAINING PROTEIN"/>
    <property type="match status" value="1"/>
</dbReference>
<evidence type="ECO:0000313" key="1">
    <source>
        <dbReference type="EMBL" id="KAK3020912.1"/>
    </source>
</evidence>
<dbReference type="InterPro" id="IPR046960">
    <property type="entry name" value="PPR_At4g14850-like_plant"/>
</dbReference>
<dbReference type="GO" id="GO:0009451">
    <property type="term" value="P:RNA modification"/>
    <property type="evidence" value="ECO:0007669"/>
    <property type="project" value="InterPro"/>
</dbReference>
<gene>
    <name evidence="1" type="ORF">RJ639_045895</name>
</gene>
<dbReference type="Proteomes" id="UP001188597">
    <property type="component" value="Unassembled WGS sequence"/>
</dbReference>
<protein>
    <submittedName>
        <fullName evidence="1">Uncharacterized protein</fullName>
    </submittedName>
</protein>
<dbReference type="AlphaFoldDB" id="A0AA89B0U4"/>
<dbReference type="EMBL" id="JAVXUP010000789">
    <property type="protein sequence ID" value="KAK3020912.1"/>
    <property type="molecule type" value="Genomic_DNA"/>
</dbReference>
<keyword evidence="2" id="KW-1185">Reference proteome</keyword>
<dbReference type="GO" id="GO:0003723">
    <property type="term" value="F:RNA binding"/>
    <property type="evidence" value="ECO:0007669"/>
    <property type="project" value="InterPro"/>
</dbReference>
<proteinExistence type="predicted"/>
<sequence>MPCRNVLLLTSMISALDQHRRNDEVLVPFKQMVGYGVQGTPNTYSCVITACASALALGLGAGIDGHVIKLNYVTDGYVAASMITFYANASKLKILARFSMKSGWGSVLVSGSVRHACKLLEQSYFSKFTVMVTQKKRLVKFFKLKAGQMSRSLKISKPRGLMILQIYKLREPRQTI</sequence>
<name>A0AA89B0U4_9ASTE</name>
<dbReference type="Gene3D" id="1.25.40.10">
    <property type="entry name" value="Tetratricopeptide repeat domain"/>
    <property type="match status" value="1"/>
</dbReference>
<dbReference type="InterPro" id="IPR011990">
    <property type="entry name" value="TPR-like_helical_dom_sf"/>
</dbReference>
<comment type="caution">
    <text evidence="1">The sequence shown here is derived from an EMBL/GenBank/DDBJ whole genome shotgun (WGS) entry which is preliminary data.</text>
</comment>